<keyword evidence="8" id="KW-1133">Transmembrane helix</keyword>
<comment type="similarity">
    <text evidence="2">Belongs to the serine-aspartate repeat-containing protein (SDr) family.</text>
</comment>
<feature type="compositionally biased region" description="Acidic residues" evidence="7">
    <location>
        <begin position="1412"/>
        <end position="1431"/>
    </location>
</feature>
<dbReference type="Pfam" id="PF17802">
    <property type="entry name" value="SpaA"/>
    <property type="match status" value="4"/>
</dbReference>
<dbReference type="SUPFAM" id="SSF49401">
    <property type="entry name" value="Bacterial adhesins"/>
    <property type="match status" value="6"/>
</dbReference>
<evidence type="ECO:0000256" key="6">
    <source>
        <dbReference type="ARBA" id="ARBA00023088"/>
    </source>
</evidence>
<dbReference type="PANTHER" id="PTHR36108">
    <property type="entry name" value="COLOSSIN-B-RELATED"/>
    <property type="match status" value="1"/>
</dbReference>
<keyword evidence="6" id="KW-0572">Peptidoglycan-anchor</keyword>
<evidence type="ECO:0000256" key="8">
    <source>
        <dbReference type="SAM" id="Phobius"/>
    </source>
</evidence>
<sequence length="1528" mass="167879">MKRKFSIIFMTIMLLINGLVSSTLGYVQAEEQVQPAEGEINGTENEAGIDEATIDPAETIPVPEQRETSAADEKKTESPPEAEKESGISEENASPEESVNKDIQTEESPQPEQLESDAETGLNSEDASGEESKYVSGEETDVEKQVITENILTDVVLKDGAGKNIEDIRVDQGSKVRIEYQWSIPAGHDYSGGAVFTFTLPDKFKTDRLLTGNLDGGAGTYEVSSNGAVTFIFNETIDDGTGLTGNFYVEREFDMGKFSGSTKQEVQFPIKGTEKVILVHFKNNKSEMDKTGAANKVINPSEIKWVVDFNLGENKMNSTLFKDTLPDGLEIDMDSIEVYQLNVNLDGSVIAGNLLNNYTPIKTADGFEIPFNEIDSAYRVKYSTKITGTADKTFTNEATVSSTDLSDIKQTANVPVKFSQPLGKSSIAYDSSNQTITWAIQYNYNEQEILSEDAWIKDTFDTVHQVLVDSSFEVYTMTIKEDGSASKSGTPLEKGIDYTVVPDVSGFKLQFKNDVATAYEITYQTKAINRVHEDSYSVTNKAEIYDGTSESATRNIKQVIFQKNSANVDYNQKTIEWNILLNDDNKKMDQVTITDSFEGQNLKLIEDSLIIEGLEPEDYTLVPNFNYGEGFKIFFNNSITGSHLIKYKTIFDPRKPIPNGGYKNSATLNWFEEGVQQSPITKSAKIAPDSYTNKNGNKTGVYNARTKEITWTIDVNYNLHEIKDALIRDFYSGEQTLVEDSLKVYHLRLNGGPDGVSLGEEKTDFSMEVKEDPEGKDGFEIKLGTINTAYRITYKTSLKGLPVDASYSNNAILQDGDGGTPIFKQSVSVLPKHGGEYIQKNGTQGTGADLEFSLWSVHINRSQSYLKAASVLSDTLSENQILIQDSINLYKTAVSENGTLTKANLEDPSKYTLAVSGNTIQLTFNDEVEESYVLEYKAFINADHGEEVSNKVQFAGKSTGDVQRSDNEKFAVSFSEAGGGAFPSGKGNFKVVKTDADTNMPLAGAIFGLYDKSGTALLEKLETDEKGEAEFKAYKYKSYKLKELTPPVGFVISDEYKTGKEITFTETDQTFTVANKKLLQAVELTKLDQADASKNLEGAEFELYKKSNAGFFKVSSHTTDENGQIIINELPPGDYQFVETKAPLHYLLDTSPIGFTIEEEQTAAVKVKKANERGKGSLTIKKVDAADEKTRLKGAEFELYDEKGQFIDRTATDAEGLAVFKDLPFDSYLIKETKAPSGYAIDPASVNIPITIDAPTKELTVKNHKIIHAVKLTKAELGNPSKTLKEARFILMYKKDKNSEYALADVKGEYTTDETGVIYKEDLEPGFYQFIETKAPPGYLLDTTPVEFTIEEEQIHTVSLTKLNRRIPAGGGETPDPEGPGNPGGEEPDPEDPGNPGGEEPDPEDPGNPGGEEPDPEDPGNPGEEEPDPEDPGNPGGEKPDPEDPGNPGGEKPDPENPNEERPDSEEPHTPGISKELNQNGHHGDNGLTKPGTTLPKTGEKANIGMLAGAGFIIFGVWILLYRRKTAA</sequence>
<dbReference type="Pfam" id="PF00746">
    <property type="entry name" value="Gram_pos_anchor"/>
    <property type="match status" value="1"/>
</dbReference>
<proteinExistence type="inferred from homology"/>
<dbReference type="Proteomes" id="UP001472074">
    <property type="component" value="Chromosome"/>
</dbReference>
<evidence type="ECO:0000259" key="9">
    <source>
        <dbReference type="PROSITE" id="PS50847"/>
    </source>
</evidence>
<evidence type="ECO:0000313" key="10">
    <source>
        <dbReference type="EMBL" id="WZP06857.1"/>
    </source>
</evidence>
<keyword evidence="11" id="KW-1185">Reference proteome</keyword>
<accession>A0ABZ2ZFD9</accession>
<dbReference type="Gene3D" id="2.60.40.740">
    <property type="match status" value="5"/>
</dbReference>
<dbReference type="InterPro" id="IPR041171">
    <property type="entry name" value="SDR_Ig"/>
</dbReference>
<feature type="compositionally biased region" description="Basic and acidic residues" evidence="7">
    <location>
        <begin position="1451"/>
        <end position="1469"/>
    </location>
</feature>
<keyword evidence="8" id="KW-0472">Membrane</keyword>
<evidence type="ECO:0000256" key="1">
    <source>
        <dbReference type="ARBA" id="ARBA00004168"/>
    </source>
</evidence>
<dbReference type="Pfam" id="PF17961">
    <property type="entry name" value="Big_8"/>
    <property type="match status" value="1"/>
</dbReference>
<evidence type="ECO:0000256" key="3">
    <source>
        <dbReference type="ARBA" id="ARBA00022512"/>
    </source>
</evidence>
<feature type="compositionally biased region" description="Basic and acidic residues" evidence="7">
    <location>
        <begin position="64"/>
        <end position="87"/>
    </location>
</feature>
<dbReference type="InterPro" id="IPR008456">
    <property type="entry name" value="Collagen-bd_dom"/>
</dbReference>
<comment type="subcellular location">
    <subcellularLocation>
        <location evidence="1">Secreted</location>
        <location evidence="1">Cell wall</location>
        <topology evidence="1">Peptidoglycan-anchor</topology>
    </subcellularLocation>
</comment>
<keyword evidence="8" id="KW-0812">Transmembrane</keyword>
<dbReference type="InterPro" id="IPR013783">
    <property type="entry name" value="Ig-like_fold"/>
</dbReference>
<dbReference type="InterPro" id="IPR019931">
    <property type="entry name" value="LPXTG_anchor"/>
</dbReference>
<dbReference type="NCBIfam" id="TIGR01167">
    <property type="entry name" value="LPXTG_anchor"/>
    <property type="match status" value="1"/>
</dbReference>
<dbReference type="PROSITE" id="PS50847">
    <property type="entry name" value="GRAM_POS_ANCHORING"/>
    <property type="match status" value="1"/>
</dbReference>
<feature type="transmembrane region" description="Helical" evidence="8">
    <location>
        <begin position="1504"/>
        <end position="1522"/>
    </location>
</feature>
<feature type="region of interest" description="Disordered" evidence="7">
    <location>
        <begin position="1361"/>
        <end position="1497"/>
    </location>
</feature>
<reference evidence="10 11" key="1">
    <citation type="submission" date="2024-04" db="EMBL/GenBank/DDBJ databases">
        <title>Screening of coral probiotics and analysis of their probiotic properties.</title>
        <authorList>
            <person name="Wang S."/>
        </authorList>
    </citation>
    <scope>NUCLEOTIDE SEQUENCE [LARGE SCALE GENOMIC DNA]</scope>
    <source>
        <strain evidence="10 11">GXU-Z9</strain>
    </source>
</reference>
<protein>
    <submittedName>
        <fullName evidence="10">Collagen binding domain-containing protein</fullName>
    </submittedName>
</protein>
<dbReference type="InterPro" id="IPR041033">
    <property type="entry name" value="SpaA_PFL_dom_1"/>
</dbReference>
<name>A0ABZ2ZFD9_9BACI</name>
<dbReference type="Pfam" id="PF05737">
    <property type="entry name" value="Collagen_bind"/>
    <property type="match status" value="4"/>
</dbReference>
<dbReference type="EMBL" id="CP151651">
    <property type="protein sequence ID" value="WZP06857.1"/>
    <property type="molecule type" value="Genomic_DNA"/>
</dbReference>
<feature type="domain" description="Gram-positive cocci surface proteins LPxTG" evidence="9">
    <location>
        <begin position="1495"/>
        <end position="1528"/>
    </location>
</feature>
<evidence type="ECO:0000256" key="7">
    <source>
        <dbReference type="SAM" id="MobiDB-lite"/>
    </source>
</evidence>
<evidence type="ECO:0000313" key="11">
    <source>
        <dbReference type="Proteomes" id="UP001472074"/>
    </source>
</evidence>
<evidence type="ECO:0000256" key="4">
    <source>
        <dbReference type="ARBA" id="ARBA00022525"/>
    </source>
</evidence>
<dbReference type="SUPFAM" id="SSF49478">
    <property type="entry name" value="Cna protein B-type domain"/>
    <property type="match status" value="2"/>
</dbReference>
<keyword evidence="5" id="KW-0732">Signal</keyword>
<dbReference type="RefSeq" id="WP_342025681.1">
    <property type="nucleotide sequence ID" value="NZ_CP151651.1"/>
</dbReference>
<dbReference type="Gene3D" id="2.60.40.10">
    <property type="entry name" value="Immunoglobulins"/>
    <property type="match status" value="4"/>
</dbReference>
<evidence type="ECO:0000256" key="2">
    <source>
        <dbReference type="ARBA" id="ARBA00007257"/>
    </source>
</evidence>
<dbReference type="InterPro" id="IPR011252">
    <property type="entry name" value="Fibrogen-bd_dom1"/>
</dbReference>
<dbReference type="InterPro" id="IPR008966">
    <property type="entry name" value="Adhesion_dom_sf"/>
</dbReference>
<organism evidence="10 11">
    <name type="scientific">Cytobacillus pseudoceanisediminis</name>
    <dbReference type="NCBI Taxonomy" id="3051614"/>
    <lineage>
        <taxon>Bacteria</taxon>
        <taxon>Bacillati</taxon>
        <taxon>Bacillota</taxon>
        <taxon>Bacilli</taxon>
        <taxon>Bacillales</taxon>
        <taxon>Bacillaceae</taxon>
        <taxon>Cytobacillus</taxon>
    </lineage>
</organism>
<gene>
    <name evidence="10" type="ORF">AADC60_22815</name>
</gene>
<dbReference type="PANTHER" id="PTHR36108:SF13">
    <property type="entry name" value="COLOSSIN-B-RELATED"/>
    <property type="match status" value="1"/>
</dbReference>
<keyword evidence="3" id="KW-0134">Cell wall</keyword>
<evidence type="ECO:0000256" key="5">
    <source>
        <dbReference type="ARBA" id="ARBA00022729"/>
    </source>
</evidence>
<keyword evidence="4" id="KW-0964">Secreted</keyword>
<feature type="region of interest" description="Disordered" evidence="7">
    <location>
        <begin position="36"/>
        <end position="141"/>
    </location>
</feature>
<dbReference type="Gene3D" id="2.60.40.1280">
    <property type="match status" value="1"/>
</dbReference>
<keyword evidence="10" id="KW-0176">Collagen</keyword>